<gene>
    <name evidence="2" type="ORF">GCM10011383_26760</name>
</gene>
<dbReference type="PANTHER" id="PTHR45348">
    <property type="entry name" value="HYPOTHETICAL OXIDOREDUCTASE (EUROFUNG)"/>
    <property type="match status" value="1"/>
</dbReference>
<reference evidence="3" key="1">
    <citation type="journal article" date="2019" name="Int. J. Syst. Evol. Microbiol.">
        <title>The Global Catalogue of Microorganisms (GCM) 10K type strain sequencing project: providing services to taxonomists for standard genome sequencing and annotation.</title>
        <authorList>
            <consortium name="The Broad Institute Genomics Platform"/>
            <consortium name="The Broad Institute Genome Sequencing Center for Infectious Disease"/>
            <person name="Wu L."/>
            <person name="Ma J."/>
        </authorList>
    </citation>
    <scope>NUCLEOTIDE SEQUENCE [LARGE SCALE GENOMIC DNA]</scope>
    <source>
        <strain evidence="3">CGMCC 1.15197</strain>
    </source>
</reference>
<dbReference type="Pfam" id="PF00107">
    <property type="entry name" value="ADH_zinc_N"/>
    <property type="match status" value="1"/>
</dbReference>
<feature type="domain" description="Enoyl reductase (ER)" evidence="1">
    <location>
        <begin position="7"/>
        <end position="338"/>
    </location>
</feature>
<evidence type="ECO:0000313" key="3">
    <source>
        <dbReference type="Proteomes" id="UP000632273"/>
    </source>
</evidence>
<dbReference type="Proteomes" id="UP000632273">
    <property type="component" value="Unassembled WGS sequence"/>
</dbReference>
<dbReference type="PANTHER" id="PTHR45348:SF2">
    <property type="entry name" value="ZINC-TYPE ALCOHOL DEHYDROGENASE-LIKE PROTEIN C2E1P3.01"/>
    <property type="match status" value="1"/>
</dbReference>
<dbReference type="SMART" id="SM00829">
    <property type="entry name" value="PKS_ER"/>
    <property type="match status" value="1"/>
</dbReference>
<dbReference type="SUPFAM" id="SSF51735">
    <property type="entry name" value="NAD(P)-binding Rossmann-fold domains"/>
    <property type="match status" value="1"/>
</dbReference>
<name>A0ABQ1UCI0_9BACT</name>
<sequence length="340" mass="36347">MVKNHAVAINPLYWMKQVGGNFMYGWLKYPFVLGSDLAGEVVGVGASVSRFKVGDRVIGQAVGMDKKRNRSAEGAFQEYTVLLAHMAAPIPDSLAYERAAVLPLGLSTAACGLFEKDQLALNHPSANPKPTGKTLLIWGGSTSVGSSAIQLAVAAGYEVITTCLPRNFDYVKKLGASQAFDYNSPTVVSDISKAFQGKTSAGALAIGQGSTEACLDILPACQGNKFVSIASFPIDFQQFTQGLPILQFLRQVPKIVGFIVSMLFKARTRRIGTNFIFGTTLMNNEVSQLIYADFLPRALAEGQFVATPAPHVIGKHLGFLQAALDAQRQGVSAQKVVVSL</sequence>
<evidence type="ECO:0000259" key="1">
    <source>
        <dbReference type="SMART" id="SM00829"/>
    </source>
</evidence>
<evidence type="ECO:0000313" key="2">
    <source>
        <dbReference type="EMBL" id="GGF14131.1"/>
    </source>
</evidence>
<dbReference type="Pfam" id="PF08240">
    <property type="entry name" value="ADH_N"/>
    <property type="match status" value="1"/>
</dbReference>
<dbReference type="EMBL" id="BMHT01000004">
    <property type="protein sequence ID" value="GGF14131.1"/>
    <property type="molecule type" value="Genomic_DNA"/>
</dbReference>
<dbReference type="InterPro" id="IPR036291">
    <property type="entry name" value="NAD(P)-bd_dom_sf"/>
</dbReference>
<dbReference type="RefSeq" id="WP_229755281.1">
    <property type="nucleotide sequence ID" value="NZ_BMHT01000004.1"/>
</dbReference>
<dbReference type="Gene3D" id="3.40.50.720">
    <property type="entry name" value="NAD(P)-binding Rossmann-like Domain"/>
    <property type="match status" value="1"/>
</dbReference>
<dbReference type="CDD" id="cd08249">
    <property type="entry name" value="enoyl_reductase_like"/>
    <property type="match status" value="1"/>
</dbReference>
<dbReference type="Gene3D" id="3.90.180.10">
    <property type="entry name" value="Medium-chain alcohol dehydrogenases, catalytic domain"/>
    <property type="match status" value="1"/>
</dbReference>
<comment type="caution">
    <text evidence="2">The sequence shown here is derived from an EMBL/GenBank/DDBJ whole genome shotgun (WGS) entry which is preliminary data.</text>
</comment>
<dbReference type="InterPro" id="IPR013149">
    <property type="entry name" value="ADH-like_C"/>
</dbReference>
<dbReference type="InterPro" id="IPR011032">
    <property type="entry name" value="GroES-like_sf"/>
</dbReference>
<organism evidence="2 3">
    <name type="scientific">Hymenobacter cavernae</name>
    <dbReference type="NCBI Taxonomy" id="2044852"/>
    <lineage>
        <taxon>Bacteria</taxon>
        <taxon>Pseudomonadati</taxon>
        <taxon>Bacteroidota</taxon>
        <taxon>Cytophagia</taxon>
        <taxon>Cytophagales</taxon>
        <taxon>Hymenobacteraceae</taxon>
        <taxon>Hymenobacter</taxon>
    </lineage>
</organism>
<dbReference type="InterPro" id="IPR020843">
    <property type="entry name" value="ER"/>
</dbReference>
<proteinExistence type="predicted"/>
<keyword evidence="3" id="KW-1185">Reference proteome</keyword>
<protein>
    <submittedName>
        <fullName evidence="2">NADPH:quinone reductase</fullName>
    </submittedName>
</protein>
<dbReference type="SUPFAM" id="SSF50129">
    <property type="entry name" value="GroES-like"/>
    <property type="match status" value="1"/>
</dbReference>
<dbReference type="InterPro" id="IPR047122">
    <property type="entry name" value="Trans-enoyl_RdTase-like"/>
</dbReference>
<accession>A0ABQ1UCI0</accession>
<dbReference type="InterPro" id="IPR013154">
    <property type="entry name" value="ADH-like_N"/>
</dbReference>